<dbReference type="GO" id="GO:0004190">
    <property type="term" value="F:aspartic-type endopeptidase activity"/>
    <property type="evidence" value="ECO:0007669"/>
    <property type="project" value="InterPro"/>
</dbReference>
<dbReference type="Proteomes" id="UP001218188">
    <property type="component" value="Unassembled WGS sequence"/>
</dbReference>
<evidence type="ECO:0000313" key="4">
    <source>
        <dbReference type="Proteomes" id="UP001218188"/>
    </source>
</evidence>
<dbReference type="GO" id="GO:0006508">
    <property type="term" value="P:proteolysis"/>
    <property type="evidence" value="ECO:0007669"/>
    <property type="project" value="InterPro"/>
</dbReference>
<proteinExistence type="inferred from homology"/>
<evidence type="ECO:0000259" key="2">
    <source>
        <dbReference type="PROSITE" id="PS51767"/>
    </source>
</evidence>
<evidence type="ECO:0000256" key="1">
    <source>
        <dbReference type="ARBA" id="ARBA00007447"/>
    </source>
</evidence>
<dbReference type="InterPro" id="IPR021109">
    <property type="entry name" value="Peptidase_aspartic_dom_sf"/>
</dbReference>
<comment type="caution">
    <text evidence="3">The sequence shown here is derived from an EMBL/GenBank/DDBJ whole genome shotgun (WGS) entry which is preliminary data.</text>
</comment>
<dbReference type="PROSITE" id="PS51767">
    <property type="entry name" value="PEPTIDASE_A1"/>
    <property type="match status" value="1"/>
</dbReference>
<protein>
    <submittedName>
        <fullName evidence="3">Aspartic peptidase domain-containing protein</fullName>
    </submittedName>
</protein>
<feature type="non-terminal residue" evidence="3">
    <location>
        <position position="1"/>
    </location>
</feature>
<reference evidence="3" key="1">
    <citation type="submission" date="2023-03" db="EMBL/GenBank/DDBJ databases">
        <title>Massive genome expansion in bonnet fungi (Mycena s.s.) driven by repeated elements and novel gene families across ecological guilds.</title>
        <authorList>
            <consortium name="Lawrence Berkeley National Laboratory"/>
            <person name="Harder C.B."/>
            <person name="Miyauchi S."/>
            <person name="Viragh M."/>
            <person name="Kuo A."/>
            <person name="Thoen E."/>
            <person name="Andreopoulos B."/>
            <person name="Lu D."/>
            <person name="Skrede I."/>
            <person name="Drula E."/>
            <person name="Henrissat B."/>
            <person name="Morin E."/>
            <person name="Kohler A."/>
            <person name="Barry K."/>
            <person name="LaButti K."/>
            <person name="Morin E."/>
            <person name="Salamov A."/>
            <person name="Lipzen A."/>
            <person name="Mereny Z."/>
            <person name="Hegedus B."/>
            <person name="Baldrian P."/>
            <person name="Stursova M."/>
            <person name="Weitz H."/>
            <person name="Taylor A."/>
            <person name="Grigoriev I.V."/>
            <person name="Nagy L.G."/>
            <person name="Martin F."/>
            <person name="Kauserud H."/>
        </authorList>
    </citation>
    <scope>NUCLEOTIDE SEQUENCE</scope>
    <source>
        <strain evidence="3">CBHHK200</strain>
    </source>
</reference>
<comment type="similarity">
    <text evidence="1">Belongs to the peptidase A1 family.</text>
</comment>
<dbReference type="Pfam" id="PF00026">
    <property type="entry name" value="Asp"/>
    <property type="match status" value="1"/>
</dbReference>
<accession>A0AAD6SBW6</accession>
<dbReference type="PANTHER" id="PTHR47966:SF6">
    <property type="entry name" value="PEPTIDASE A1 DOMAIN-CONTAINING PROTEIN"/>
    <property type="match status" value="1"/>
</dbReference>
<dbReference type="InterPro" id="IPR033121">
    <property type="entry name" value="PEPTIDASE_A1"/>
</dbReference>
<dbReference type="SUPFAM" id="SSF50630">
    <property type="entry name" value="Acid proteases"/>
    <property type="match status" value="1"/>
</dbReference>
<dbReference type="EMBL" id="JARJCM010000181">
    <property type="protein sequence ID" value="KAJ7023831.1"/>
    <property type="molecule type" value="Genomic_DNA"/>
</dbReference>
<feature type="domain" description="Peptidase A1" evidence="2">
    <location>
        <begin position="1"/>
        <end position="224"/>
    </location>
</feature>
<organism evidence="3 4">
    <name type="scientific">Mycena alexandri</name>
    <dbReference type="NCBI Taxonomy" id="1745969"/>
    <lineage>
        <taxon>Eukaryota</taxon>
        <taxon>Fungi</taxon>
        <taxon>Dikarya</taxon>
        <taxon>Basidiomycota</taxon>
        <taxon>Agaricomycotina</taxon>
        <taxon>Agaricomycetes</taxon>
        <taxon>Agaricomycetidae</taxon>
        <taxon>Agaricales</taxon>
        <taxon>Marasmiineae</taxon>
        <taxon>Mycenaceae</taxon>
        <taxon>Mycena</taxon>
    </lineage>
</organism>
<dbReference type="CDD" id="cd05471">
    <property type="entry name" value="pepsin_like"/>
    <property type="match status" value="1"/>
</dbReference>
<dbReference type="InterPro" id="IPR034164">
    <property type="entry name" value="Pepsin-like_dom"/>
</dbReference>
<dbReference type="Gene3D" id="2.40.70.10">
    <property type="entry name" value="Acid Proteases"/>
    <property type="match status" value="1"/>
</dbReference>
<evidence type="ECO:0000313" key="3">
    <source>
        <dbReference type="EMBL" id="KAJ7023831.1"/>
    </source>
</evidence>
<dbReference type="InterPro" id="IPR001461">
    <property type="entry name" value="Aspartic_peptidase_A1"/>
</dbReference>
<dbReference type="AlphaFoldDB" id="A0AAD6SBW6"/>
<gene>
    <name evidence="3" type="ORF">C8F04DRAFT_1133298</name>
</gene>
<sequence>MSSGILGLAYQNTTQGPSFPMSLSMDYKGQLASEEMSFWVNRMEQFDDNPIGGAFTYGGTNSSFYQGEIEFLPTTAPSNGSSWNLNVKEIVMQGTSVQLTSGASALSAFSLKASNISGPAQDVAAIWAAVPNAVPSVTHPGYYQFPCTTTVNVSISFGGRSWPMNPVDMNIGPSEIGGSQCLGAIYSSSNTTNTNGTANWIFGTAFMKNVYSVFQPTPFSVGFAQLATQTSNSNNNSHSTRNIIVGCAVGGGILFLLVAVCGNKRGRTVVVAAPERWVPAMV</sequence>
<keyword evidence="4" id="KW-1185">Reference proteome</keyword>
<dbReference type="PANTHER" id="PTHR47966">
    <property type="entry name" value="BETA-SITE APP-CLEAVING ENZYME, ISOFORM A-RELATED"/>
    <property type="match status" value="1"/>
</dbReference>
<name>A0AAD6SBW6_9AGAR</name>